<dbReference type="InterPro" id="IPR000873">
    <property type="entry name" value="AMP-dep_synth/lig_dom"/>
</dbReference>
<organism evidence="8 9">
    <name type="scientific">Nocardiopsis sediminis</name>
    <dbReference type="NCBI Taxonomy" id="1778267"/>
    <lineage>
        <taxon>Bacteria</taxon>
        <taxon>Bacillati</taxon>
        <taxon>Actinomycetota</taxon>
        <taxon>Actinomycetes</taxon>
        <taxon>Streptosporangiales</taxon>
        <taxon>Nocardiopsidaceae</taxon>
        <taxon>Nocardiopsis</taxon>
    </lineage>
</organism>
<evidence type="ECO:0000256" key="6">
    <source>
        <dbReference type="ARBA" id="ARBA00032875"/>
    </source>
</evidence>
<dbReference type="PANTHER" id="PTHR43272">
    <property type="entry name" value="LONG-CHAIN-FATTY-ACID--COA LIGASE"/>
    <property type="match status" value="1"/>
</dbReference>
<evidence type="ECO:0000313" key="8">
    <source>
        <dbReference type="EMBL" id="MFC3996465.1"/>
    </source>
</evidence>
<gene>
    <name evidence="8" type="ORF">ACFOVU_11090</name>
</gene>
<dbReference type="Pfam" id="PF23562">
    <property type="entry name" value="AMP-binding_C_3"/>
    <property type="match status" value="1"/>
</dbReference>
<dbReference type="CDD" id="cd05907">
    <property type="entry name" value="VL_LC_FACS_like"/>
    <property type="match status" value="1"/>
</dbReference>
<evidence type="ECO:0000256" key="5">
    <source>
        <dbReference type="ARBA" id="ARBA00024484"/>
    </source>
</evidence>
<proteinExistence type="inferred from homology"/>
<dbReference type="Proteomes" id="UP001595847">
    <property type="component" value="Unassembled WGS sequence"/>
</dbReference>
<reference evidence="9" key="1">
    <citation type="journal article" date="2019" name="Int. J. Syst. Evol. Microbiol.">
        <title>The Global Catalogue of Microorganisms (GCM) 10K type strain sequencing project: providing services to taxonomists for standard genome sequencing and annotation.</title>
        <authorList>
            <consortium name="The Broad Institute Genomics Platform"/>
            <consortium name="The Broad Institute Genome Sequencing Center for Infectious Disease"/>
            <person name="Wu L."/>
            <person name="Ma J."/>
        </authorList>
    </citation>
    <scope>NUCLEOTIDE SEQUENCE [LARGE SCALE GENOMIC DNA]</scope>
    <source>
        <strain evidence="9">TBRC 1826</strain>
    </source>
</reference>
<dbReference type="PANTHER" id="PTHR43272:SF32">
    <property type="entry name" value="AMP-DEPENDENT SYNTHETASE_LIGASE DOMAIN-CONTAINING PROTEIN"/>
    <property type="match status" value="1"/>
</dbReference>
<keyword evidence="9" id="KW-1185">Reference proteome</keyword>
<dbReference type="Gene3D" id="3.40.50.12780">
    <property type="entry name" value="N-terminal domain of ligase-like"/>
    <property type="match status" value="1"/>
</dbReference>
<evidence type="ECO:0000256" key="1">
    <source>
        <dbReference type="ARBA" id="ARBA00006432"/>
    </source>
</evidence>
<evidence type="ECO:0000256" key="3">
    <source>
        <dbReference type="ARBA" id="ARBA00022832"/>
    </source>
</evidence>
<name>A0ABV8FPB1_9ACTN</name>
<evidence type="ECO:0000259" key="7">
    <source>
        <dbReference type="Pfam" id="PF00501"/>
    </source>
</evidence>
<dbReference type="EMBL" id="JBHSBH010000007">
    <property type="protein sequence ID" value="MFC3996465.1"/>
    <property type="molecule type" value="Genomic_DNA"/>
</dbReference>
<evidence type="ECO:0000313" key="9">
    <source>
        <dbReference type="Proteomes" id="UP001595847"/>
    </source>
</evidence>
<keyword evidence="2" id="KW-0436">Ligase</keyword>
<dbReference type="InterPro" id="IPR045851">
    <property type="entry name" value="AMP-bd_C_sf"/>
</dbReference>
<keyword evidence="3" id="KW-0276">Fatty acid metabolism</keyword>
<dbReference type="RefSeq" id="WP_378532530.1">
    <property type="nucleotide sequence ID" value="NZ_JBHSBH010000007.1"/>
</dbReference>
<dbReference type="PROSITE" id="PS00455">
    <property type="entry name" value="AMP_BINDING"/>
    <property type="match status" value="1"/>
</dbReference>
<evidence type="ECO:0000256" key="4">
    <source>
        <dbReference type="ARBA" id="ARBA00023098"/>
    </source>
</evidence>
<comment type="catalytic activity">
    <reaction evidence="5">
        <text>a long-chain fatty acid + ATP + CoA = a long-chain fatty acyl-CoA + AMP + diphosphate</text>
        <dbReference type="Rhea" id="RHEA:15421"/>
        <dbReference type="ChEBI" id="CHEBI:30616"/>
        <dbReference type="ChEBI" id="CHEBI:33019"/>
        <dbReference type="ChEBI" id="CHEBI:57287"/>
        <dbReference type="ChEBI" id="CHEBI:57560"/>
        <dbReference type="ChEBI" id="CHEBI:83139"/>
        <dbReference type="ChEBI" id="CHEBI:456215"/>
        <dbReference type="EC" id="6.2.1.3"/>
    </reaction>
    <physiologicalReaction direction="left-to-right" evidence="5">
        <dbReference type="Rhea" id="RHEA:15422"/>
    </physiologicalReaction>
</comment>
<dbReference type="SUPFAM" id="SSF56801">
    <property type="entry name" value="Acetyl-CoA synthetase-like"/>
    <property type="match status" value="1"/>
</dbReference>
<dbReference type="Gene3D" id="3.30.300.30">
    <property type="match status" value="1"/>
</dbReference>
<comment type="caution">
    <text evidence="8">The sequence shown here is derived from an EMBL/GenBank/DDBJ whole genome shotgun (WGS) entry which is preliminary data.</text>
</comment>
<accession>A0ABV8FPB1</accession>
<dbReference type="InterPro" id="IPR042099">
    <property type="entry name" value="ANL_N_sf"/>
</dbReference>
<evidence type="ECO:0000256" key="2">
    <source>
        <dbReference type="ARBA" id="ARBA00022598"/>
    </source>
</evidence>
<sequence length="627" mass="66913">MEHNEIIRARQGVEAEIEGLTLVDWFRRAAERDGGRPALSEWVPGPSGGDGRWSTRTWAQYRAAALEVAAALAAEGTGRGDVVALMMPNRPEHLIADIGAVHAGAVPLTVYATFAPEQVAYVAADCSARVAILQGAAELDRWRPALARVRSLRTVVLMDASAVPEDAAGGDGPRFVSWADFTAAGRRALAADPGAAEDRAAAVTPEDSATLLYTSGTTGEPKGVLETHRQILFQVTITQRANRLPHGGATLSYLPLAHIAERVLSVYLPVAVAGHIHFCPDIGELGAYLRRVRPNGLFGVPRVWEKLQAGMTAALAASPGERRGAIEAAAETARAYIADGQYGRTRDPGLERRFADADARVLRPLRALIGLDRVEYCVSAAAPMPEETVQFFAGLGILIRDVYGMTENCGAVTCNRADAYRLGSVGLPSDGMEVAVTGDGEILVRGPINVAGYLNRPADTAALIDAEGWLHTGDIGRIDGDGFVYVVDRKKELIITAGGENIAPASIESRLKEHPLIGQALAYGDRRPYPVALLTLDAEVAPGWAAAHGVDSRDIADLARHPVVVAEVGAAVAAANAHLARVQQVKKWRLLPVEWTVEGAELTPSLKLKRRVIQDKYADAIDGLYRV</sequence>
<feature type="domain" description="AMP-dependent synthetase/ligase" evidence="7">
    <location>
        <begin position="26"/>
        <end position="454"/>
    </location>
</feature>
<dbReference type="Pfam" id="PF00501">
    <property type="entry name" value="AMP-binding"/>
    <property type="match status" value="1"/>
</dbReference>
<keyword evidence="4" id="KW-0443">Lipid metabolism</keyword>
<dbReference type="InterPro" id="IPR020845">
    <property type="entry name" value="AMP-binding_CS"/>
</dbReference>
<comment type="similarity">
    <text evidence="1">Belongs to the ATP-dependent AMP-binding enzyme family.</text>
</comment>
<protein>
    <recommendedName>
        <fullName evidence="6">Acyl-CoA synthetase</fullName>
    </recommendedName>
</protein>